<evidence type="ECO:0000313" key="3">
    <source>
        <dbReference type="EMBL" id="SCL40323.1"/>
    </source>
</evidence>
<protein>
    <submittedName>
        <fullName evidence="3">WD40-like Beta Propeller Repeat</fullName>
    </submittedName>
</protein>
<accession>A0A1C6TFU1</accession>
<dbReference type="InterPro" id="IPR011659">
    <property type="entry name" value="WD40"/>
</dbReference>
<dbReference type="STRING" id="145854.GA0074692_5737"/>
<dbReference type="Pfam" id="PF04122">
    <property type="entry name" value="CW_binding_2"/>
    <property type="match status" value="3"/>
</dbReference>
<dbReference type="InterPro" id="IPR007253">
    <property type="entry name" value="Cell_wall-bd_2"/>
</dbReference>
<keyword evidence="4" id="KW-1185">Reference proteome</keyword>
<dbReference type="InterPro" id="IPR051922">
    <property type="entry name" value="Bact_Sporulation_Assoc"/>
</dbReference>
<dbReference type="PANTHER" id="PTHR30032:SF8">
    <property type="entry name" value="GERMINATION-SPECIFIC N-ACETYLMURAMOYL-L-ALANINE AMIDASE"/>
    <property type="match status" value="1"/>
</dbReference>
<evidence type="ECO:0000313" key="4">
    <source>
        <dbReference type="Proteomes" id="UP000198959"/>
    </source>
</evidence>
<organism evidence="3 4">
    <name type="scientific">Micromonospora pallida</name>
    <dbReference type="NCBI Taxonomy" id="145854"/>
    <lineage>
        <taxon>Bacteria</taxon>
        <taxon>Bacillati</taxon>
        <taxon>Actinomycetota</taxon>
        <taxon>Actinomycetes</taxon>
        <taxon>Micromonosporales</taxon>
        <taxon>Micromonosporaceae</taxon>
        <taxon>Micromonospora</taxon>
    </lineage>
</organism>
<evidence type="ECO:0000256" key="1">
    <source>
        <dbReference type="SAM" id="MobiDB-lite"/>
    </source>
</evidence>
<proteinExistence type="predicted"/>
<name>A0A1C6TFU1_9ACTN</name>
<dbReference type="Pfam" id="PF07676">
    <property type="entry name" value="PD40"/>
    <property type="match status" value="2"/>
</dbReference>
<dbReference type="Gene3D" id="2.120.10.30">
    <property type="entry name" value="TolB, C-terminal domain"/>
    <property type="match status" value="1"/>
</dbReference>
<dbReference type="InterPro" id="IPR011042">
    <property type="entry name" value="6-blade_b-propeller_TolB-like"/>
</dbReference>
<gene>
    <name evidence="3" type="ORF">GA0074692_5737</name>
</gene>
<feature type="chain" id="PRO_5008746685" evidence="2">
    <location>
        <begin position="33"/>
        <end position="633"/>
    </location>
</feature>
<feature type="region of interest" description="Disordered" evidence="1">
    <location>
        <begin position="612"/>
        <end position="633"/>
    </location>
</feature>
<feature type="signal peptide" evidence="2">
    <location>
        <begin position="1"/>
        <end position="32"/>
    </location>
</feature>
<dbReference type="AlphaFoldDB" id="A0A1C6TFU1"/>
<dbReference type="EMBL" id="FMHW01000002">
    <property type="protein sequence ID" value="SCL40323.1"/>
    <property type="molecule type" value="Genomic_DNA"/>
</dbReference>
<keyword evidence="2" id="KW-0732">Signal</keyword>
<evidence type="ECO:0000256" key="2">
    <source>
        <dbReference type="SAM" id="SignalP"/>
    </source>
</evidence>
<feature type="compositionally biased region" description="Polar residues" evidence="1">
    <location>
        <begin position="57"/>
        <end position="70"/>
    </location>
</feature>
<dbReference type="PANTHER" id="PTHR30032">
    <property type="entry name" value="N-ACETYLMURAMOYL-L-ALANINE AMIDASE-RELATED"/>
    <property type="match status" value="1"/>
</dbReference>
<dbReference type="Proteomes" id="UP000198959">
    <property type="component" value="Unassembled WGS sequence"/>
</dbReference>
<sequence length="633" mass="66077">MPRSTLRRAIAVASTLALGATMLVTGGTPATASLPGSGSVLTSSNGQNSIKFHGDPSRTSLSSSDTITGASWSPDGSQAVYLDQQGAIHRLRYDDGSARYVDMSWPDPGELHRSPSWWGDSRIVLAYQYSASTPWRVASVSPGGLQGGLAWISPHDGKHYLNPDGGPGSLVVFQRQDDNGSGQPSGQPAVMVYDGSLELGQLRLVDDNGSNPSISPDGSRVAFVRAGRIVVSDLRGENEVPVTPEGVQYDHPTWSPDGSTLAFSRVTPTAARPVYTASADGSAPPVAVPGLDGVPAYQPHRKEQVVRLSGANRFATAAAVSQSHWPNGALAVVLARSDTYADALGGAALAVAKHGPLLLTPPTGLEVTTRAEIQRVLAPGRTVYLLGSPGALSTTVENQVRAMGYDVQRLAGKDRFATSVEIAKAIDPNPDAMFLATGMNYPDALTAGAAAGSYFYDFDSGFTAVVLLTQDEVIPPSVRAYLDATPMNLRMLYGIGNPGVTAAYTYEPNSPYVRGYGGANRYETAYQVASILFEGQRYTGFATGTNWPDALTGGALMGTLGGPLMLTPGTDTNLSTHAVSLLKETSGSVHTGLVFGSPAVVSPAQQTQIGTWLSGPLGSTSVTNPTDGSYSAR</sequence>
<feature type="region of interest" description="Disordered" evidence="1">
    <location>
        <begin position="45"/>
        <end position="70"/>
    </location>
</feature>
<reference evidence="4" key="1">
    <citation type="submission" date="2016-06" db="EMBL/GenBank/DDBJ databases">
        <authorList>
            <person name="Varghese N."/>
            <person name="Submissions Spin"/>
        </authorList>
    </citation>
    <scope>NUCLEOTIDE SEQUENCE [LARGE SCALE GENOMIC DNA]</scope>
    <source>
        <strain evidence="4">DSM 43817</strain>
    </source>
</reference>
<dbReference type="Gene3D" id="3.40.50.12090">
    <property type="match status" value="1"/>
</dbReference>
<dbReference type="SUPFAM" id="SSF82171">
    <property type="entry name" value="DPP6 N-terminal domain-like"/>
    <property type="match status" value="1"/>
</dbReference>